<organism evidence="2 3">
    <name type="scientific">Rhizoctonia solani</name>
    <dbReference type="NCBI Taxonomy" id="456999"/>
    <lineage>
        <taxon>Eukaryota</taxon>
        <taxon>Fungi</taxon>
        <taxon>Dikarya</taxon>
        <taxon>Basidiomycota</taxon>
        <taxon>Agaricomycotina</taxon>
        <taxon>Agaricomycetes</taxon>
        <taxon>Cantharellales</taxon>
        <taxon>Ceratobasidiaceae</taxon>
        <taxon>Rhizoctonia</taxon>
    </lineage>
</organism>
<feature type="transmembrane region" description="Helical" evidence="1">
    <location>
        <begin position="106"/>
        <end position="130"/>
    </location>
</feature>
<gene>
    <name evidence="2" type="ORF">RDB_LOCUS58643</name>
</gene>
<dbReference type="EMBL" id="CAJMWS010000305">
    <property type="protein sequence ID" value="CAE6403385.1"/>
    <property type="molecule type" value="Genomic_DNA"/>
</dbReference>
<evidence type="ECO:0000313" key="2">
    <source>
        <dbReference type="EMBL" id="CAE6403385.1"/>
    </source>
</evidence>
<evidence type="ECO:0000313" key="3">
    <source>
        <dbReference type="Proteomes" id="UP000663846"/>
    </source>
</evidence>
<accession>A0A8H3A9X9</accession>
<dbReference type="AlphaFoldDB" id="A0A8H3A9X9"/>
<dbReference type="Proteomes" id="UP000663846">
    <property type="component" value="Unassembled WGS sequence"/>
</dbReference>
<proteinExistence type="predicted"/>
<reference evidence="2" key="1">
    <citation type="submission" date="2021-01" db="EMBL/GenBank/DDBJ databases">
        <authorList>
            <person name="Kaushik A."/>
        </authorList>
    </citation>
    <scope>NUCLEOTIDE SEQUENCE</scope>
    <source>
        <strain evidence="2">AG1-1C</strain>
    </source>
</reference>
<feature type="transmembrane region" description="Helical" evidence="1">
    <location>
        <begin position="71"/>
        <end position="94"/>
    </location>
</feature>
<comment type="caution">
    <text evidence="2">The sequence shown here is derived from an EMBL/GenBank/DDBJ whole genome shotgun (WGS) entry which is preliminary data.</text>
</comment>
<keyword evidence="1" id="KW-1133">Transmembrane helix</keyword>
<evidence type="ECO:0000256" key="1">
    <source>
        <dbReference type="SAM" id="Phobius"/>
    </source>
</evidence>
<evidence type="ECO:0008006" key="4">
    <source>
        <dbReference type="Google" id="ProtNLM"/>
    </source>
</evidence>
<keyword evidence="1" id="KW-0812">Transmembrane</keyword>
<name>A0A8H3A9X9_9AGAM</name>
<protein>
    <recommendedName>
        <fullName evidence="4">Transmembrane protein</fullName>
    </recommendedName>
</protein>
<keyword evidence="1" id="KW-0472">Membrane</keyword>
<sequence>MSSDMSLTKWLVGSVWLATNCFAFNMSSLCFSSYFVIPSALVVTAFHHGYMFRRIRRDPGQAIPRKYTYTFLPIILLWLAGGAATILVGALNAAVRYHEFYDYVELSSIVSSFIAGLLSVIEAGLVIVIWRKCAMMKVNNMAGIHPLASLDNLDRSAVKP</sequence>
<feature type="transmembrane region" description="Helical" evidence="1">
    <location>
        <begin position="33"/>
        <end position="50"/>
    </location>
</feature>